<keyword evidence="4" id="KW-1185">Reference proteome</keyword>
<dbReference type="RefSeq" id="WP_263412444.1">
    <property type="nucleotide sequence ID" value="NZ_BAABBH010000001.1"/>
</dbReference>
<evidence type="ECO:0000313" key="4">
    <source>
        <dbReference type="Proteomes" id="UP001634747"/>
    </source>
</evidence>
<feature type="signal peptide" evidence="1">
    <location>
        <begin position="1"/>
        <end position="24"/>
    </location>
</feature>
<feature type="chain" id="PRO_5046010214" evidence="1">
    <location>
        <begin position="25"/>
        <end position="547"/>
    </location>
</feature>
<comment type="caution">
    <text evidence="3">The sequence shown here is derived from an EMBL/GenBank/DDBJ whole genome shotgun (WGS) entry which is preliminary data.</text>
</comment>
<evidence type="ECO:0000256" key="1">
    <source>
        <dbReference type="SAM" id="SignalP"/>
    </source>
</evidence>
<proteinExistence type="predicted"/>
<dbReference type="InterPro" id="IPR017853">
    <property type="entry name" value="GH"/>
</dbReference>
<sequence>MMVTALRCAFVGALCSVMPLVLRAAEKPHLETRNGRHALIVDGAPFLVLGAQINNSSSWASTLPQVWPALEDMHANTVEAPVYWEQLESRPGTFDFSTADLLIKGAREHHLHLVLLWFGTWKNGNMHYVPQWVKTDPKTYPRVINAAGKPIDVLAAGSRNNLQADQRAFAALMHHVAEVDAQEHTVILVQVENESGIIGSPRDYSTESNREFAGQVPAEVLRALHKQPGTWTEVFGSRADETFQAYQQAHYVNEIAKAGKRELDIPFYCNVWLEYPIGELPERQIPNPGIGWPSGGPTQTMLPLWKALAPAIDMIGPDIYSDDRKFYTSVLDAYARPDNPLWIPETGYGDSYAAYLYLALGKGAIGFSPFGVDRTGWTWAPAAPDDSAAHRREPEGPRAHTSNYALLAPMARELAQLNLEGKLQTAVDAPGQAEQELDFGQWKATVRFGFPQPDGRPAPGTPDHSGRALVAQIGPDEFLVTGVDSSVFFHTAGHLPGIGSQILQAEEGHYVDGKWVPLRLWNGDQTDRGLNFRRSGNAVVHIKMGTF</sequence>
<feature type="domain" description="DUF5597" evidence="2">
    <location>
        <begin position="401"/>
        <end position="533"/>
    </location>
</feature>
<dbReference type="SUPFAM" id="SSF51445">
    <property type="entry name" value="(Trans)glycosidases"/>
    <property type="match status" value="1"/>
</dbReference>
<accession>A0ABW9KJV6</accession>
<evidence type="ECO:0000259" key="2">
    <source>
        <dbReference type="Pfam" id="PF18120"/>
    </source>
</evidence>
<evidence type="ECO:0000313" key="3">
    <source>
        <dbReference type="EMBL" id="MFN2976062.1"/>
    </source>
</evidence>
<gene>
    <name evidence="3" type="ORF">ACK2TP_09830</name>
</gene>
<dbReference type="EMBL" id="JBJYXY010000001">
    <property type="protein sequence ID" value="MFN2976062.1"/>
    <property type="molecule type" value="Genomic_DNA"/>
</dbReference>
<dbReference type="InterPro" id="IPR040719">
    <property type="entry name" value="DUF5597"/>
</dbReference>
<reference evidence="3 4" key="1">
    <citation type="submission" date="2024-12" db="EMBL/GenBank/DDBJ databases">
        <authorList>
            <person name="Lee Y."/>
        </authorList>
    </citation>
    <scope>NUCLEOTIDE SEQUENCE [LARGE SCALE GENOMIC DNA]</scope>
    <source>
        <strain evidence="3 4">03SUJ4</strain>
    </source>
</reference>
<name>A0ABW9KJV6_9BACT</name>
<keyword evidence="1" id="KW-0732">Signal</keyword>
<dbReference type="Proteomes" id="UP001634747">
    <property type="component" value="Unassembled WGS sequence"/>
</dbReference>
<dbReference type="Pfam" id="PF18120">
    <property type="entry name" value="DUF5597"/>
    <property type="match status" value="1"/>
</dbReference>
<organism evidence="3 4">
    <name type="scientific">Terriglobus aquaticus</name>
    <dbReference type="NCBI Taxonomy" id="940139"/>
    <lineage>
        <taxon>Bacteria</taxon>
        <taxon>Pseudomonadati</taxon>
        <taxon>Acidobacteriota</taxon>
        <taxon>Terriglobia</taxon>
        <taxon>Terriglobales</taxon>
        <taxon>Acidobacteriaceae</taxon>
        <taxon>Terriglobus</taxon>
    </lineage>
</organism>
<protein>
    <submittedName>
        <fullName evidence="3">DUF5597 domain-containing protein</fullName>
    </submittedName>
</protein>
<dbReference type="Gene3D" id="2.60.220.20">
    <property type="entry name" value="putative beta-Galactosidase from caulobacter crescentus"/>
    <property type="match status" value="1"/>
</dbReference>
<dbReference type="Gene3D" id="3.20.20.80">
    <property type="entry name" value="Glycosidases"/>
    <property type="match status" value="1"/>
</dbReference>